<dbReference type="PANTHER" id="PTHR12526">
    <property type="entry name" value="GLYCOSYLTRANSFERASE"/>
    <property type="match status" value="1"/>
</dbReference>
<proteinExistence type="predicted"/>
<protein>
    <submittedName>
        <fullName evidence="2">Glycosyltransferase involved in cell wall biosynthesis</fullName>
    </submittedName>
</protein>
<dbReference type="RefSeq" id="WP_244682719.1">
    <property type="nucleotide sequence ID" value="NZ_JALIRM010000012.1"/>
</dbReference>
<comment type="caution">
    <text evidence="2">The sequence shown here is derived from an EMBL/GenBank/DDBJ whole genome shotgun (WGS) entry which is preliminary data.</text>
</comment>
<dbReference type="PANTHER" id="PTHR12526:SF572">
    <property type="entry name" value="BLL5144 PROTEIN"/>
    <property type="match status" value="1"/>
</dbReference>
<sequence length="399" mass="45199">MKKNILISSFDLGVGGVERSLIGLLQAIDYSKYDVDLMLFKHEGEFLSFLPPGPNLLGEVPQYSTFRKSIKETIEEGHYNIGISRILARTLSTMQGKLLKIDEPGYLNIQYGWEMAQAFLPKLHKEYDVAIGFLWPHHFIGRKVKAKKKIGWIHTDYSNIHVNKKLENRMWNQLNQIVAVSEDCSETFLNFFPNNREKTVVIENILSPIIVHEQAKSGEALEIEKSTGKTVIVTVGRLSHAKGIDRAIKACSELLTKGYDITWYVIGFGPLENELHKSINDLGLNQRFFLLGKKVNPYPYIKACDIYVQPSRYEGKAVTVREAQILEKPVVITNFPTARSQAQDEYDALITPDNVEGIVNGVQRLIDDLDLKGQLISNVSKSNYGNEKEIEKLYRLIGG</sequence>
<dbReference type="SUPFAM" id="SSF53756">
    <property type="entry name" value="UDP-Glycosyltransferase/glycogen phosphorylase"/>
    <property type="match status" value="1"/>
</dbReference>
<keyword evidence="3" id="KW-1185">Reference proteome</keyword>
<dbReference type="Gene3D" id="3.40.50.2000">
    <property type="entry name" value="Glycogen Phosphorylase B"/>
    <property type="match status" value="2"/>
</dbReference>
<evidence type="ECO:0000313" key="3">
    <source>
        <dbReference type="Proteomes" id="UP001232343"/>
    </source>
</evidence>
<gene>
    <name evidence="2" type="ORF">J2S14_003304</name>
</gene>
<dbReference type="Proteomes" id="UP001232343">
    <property type="component" value="Unassembled WGS sequence"/>
</dbReference>
<accession>A0ABU0D7Q7</accession>
<dbReference type="InterPro" id="IPR001296">
    <property type="entry name" value="Glyco_trans_1"/>
</dbReference>
<organism evidence="2 3">
    <name type="scientific">Lederbergia wuyishanensis</name>
    <dbReference type="NCBI Taxonomy" id="1347903"/>
    <lineage>
        <taxon>Bacteria</taxon>
        <taxon>Bacillati</taxon>
        <taxon>Bacillota</taxon>
        <taxon>Bacilli</taxon>
        <taxon>Bacillales</taxon>
        <taxon>Bacillaceae</taxon>
        <taxon>Lederbergia</taxon>
    </lineage>
</organism>
<feature type="domain" description="Glycosyl transferase family 1" evidence="1">
    <location>
        <begin position="224"/>
        <end position="379"/>
    </location>
</feature>
<dbReference type="Pfam" id="PF00534">
    <property type="entry name" value="Glycos_transf_1"/>
    <property type="match status" value="1"/>
</dbReference>
<name>A0ABU0D7Q7_9BACI</name>
<evidence type="ECO:0000259" key="1">
    <source>
        <dbReference type="Pfam" id="PF00534"/>
    </source>
</evidence>
<dbReference type="EMBL" id="JAUSUO010000009">
    <property type="protein sequence ID" value="MDQ0344461.1"/>
    <property type="molecule type" value="Genomic_DNA"/>
</dbReference>
<evidence type="ECO:0000313" key="2">
    <source>
        <dbReference type="EMBL" id="MDQ0344461.1"/>
    </source>
</evidence>
<dbReference type="CDD" id="cd03811">
    <property type="entry name" value="GT4_GT28_WabH-like"/>
    <property type="match status" value="1"/>
</dbReference>
<reference evidence="2 3" key="1">
    <citation type="submission" date="2023-07" db="EMBL/GenBank/DDBJ databases">
        <title>Genomic Encyclopedia of Type Strains, Phase IV (KMG-IV): sequencing the most valuable type-strain genomes for metagenomic binning, comparative biology and taxonomic classification.</title>
        <authorList>
            <person name="Goeker M."/>
        </authorList>
    </citation>
    <scope>NUCLEOTIDE SEQUENCE [LARGE SCALE GENOMIC DNA]</scope>
    <source>
        <strain evidence="2 3">DSM 27848</strain>
    </source>
</reference>